<evidence type="ECO:0000313" key="3">
    <source>
        <dbReference type="Proteomes" id="UP000008909"/>
    </source>
</evidence>
<evidence type="ECO:0000313" key="2">
    <source>
        <dbReference type="EMBL" id="GAA49659.1"/>
    </source>
</evidence>
<reference evidence="2" key="1">
    <citation type="journal article" date="2011" name="Genome Biol.">
        <title>The draft genome of the carcinogenic human liver fluke Clonorchis sinensis.</title>
        <authorList>
            <person name="Wang X."/>
            <person name="Chen W."/>
            <person name="Huang Y."/>
            <person name="Sun J."/>
            <person name="Men J."/>
            <person name="Liu H."/>
            <person name="Luo F."/>
            <person name="Guo L."/>
            <person name="Lv X."/>
            <person name="Deng C."/>
            <person name="Zhou C."/>
            <person name="Fan Y."/>
            <person name="Li X."/>
            <person name="Huang L."/>
            <person name="Hu Y."/>
            <person name="Liang C."/>
            <person name="Hu X."/>
            <person name="Xu J."/>
            <person name="Yu X."/>
        </authorList>
    </citation>
    <scope>NUCLEOTIDE SEQUENCE [LARGE SCALE GENOMIC DNA]</scope>
    <source>
        <strain evidence="2">Henan</strain>
    </source>
</reference>
<gene>
    <name evidence="2" type="ORF">CLF_103364</name>
</gene>
<organism evidence="2 3">
    <name type="scientific">Clonorchis sinensis</name>
    <name type="common">Chinese liver fluke</name>
    <dbReference type="NCBI Taxonomy" id="79923"/>
    <lineage>
        <taxon>Eukaryota</taxon>
        <taxon>Metazoa</taxon>
        <taxon>Spiralia</taxon>
        <taxon>Lophotrochozoa</taxon>
        <taxon>Platyhelminthes</taxon>
        <taxon>Trematoda</taxon>
        <taxon>Digenea</taxon>
        <taxon>Opisthorchiida</taxon>
        <taxon>Opisthorchiata</taxon>
        <taxon>Opisthorchiidae</taxon>
        <taxon>Clonorchis</taxon>
    </lineage>
</organism>
<name>G7Y9M4_CLOSI</name>
<dbReference type="EMBL" id="DF142975">
    <property type="protein sequence ID" value="GAA49659.1"/>
    <property type="molecule type" value="Genomic_DNA"/>
</dbReference>
<evidence type="ECO:0000256" key="1">
    <source>
        <dbReference type="SAM" id="MobiDB-lite"/>
    </source>
</evidence>
<sequence>MKVDFSNECDMSVHSTTPKAIRRMSDTGCQRGIQKASEFPDCCCCIHFIRGSAVQRDAFFKRSSKTMDESNELSDPVYHLLRCAATPDHQPSTCKCVCHMDDFEGHRGLAEMSSPINVLFSPRSRPQTQLPYKTKLAESKSPHSLPTLYSDEGLTPGTEDYPMSRGENISPHSTGTNERPESLARFDNLAAAASEGFQKLIRINLPMKFTPKKEGSSSVYSSELLRSLHYSELSWVAGVTFFHFRYQLCEFRYTSNCCQTRFFVYVIWCRDFPHRFCDCASKSHRDCTGDVQLDINDSANQKAVLKRQEASQLVCVLRNYDTFMKWQSNWPVEHHRNSFILLFSFVSDHERTRRNKSTPGIAYMGTNLRKKLQGSKTKYGLFQCMCFRCVYNQLKKSDHSKNIRPSHFSLFVEFKPLRFASENRQCSYKRKNKPLDHSLYHSVSSPYDLNSDGGFVTTASAENQHVVSMEVCRIHKLNTTPEATRLRFFKQVSGKYYDINYISKQHWIKATTAAVSGKLY</sequence>
<proteinExistence type="predicted"/>
<keyword evidence="3" id="KW-1185">Reference proteome</keyword>
<dbReference type="Proteomes" id="UP000008909">
    <property type="component" value="Unassembled WGS sequence"/>
</dbReference>
<accession>G7Y9M4</accession>
<feature type="region of interest" description="Disordered" evidence="1">
    <location>
        <begin position="133"/>
        <end position="180"/>
    </location>
</feature>
<reference key="2">
    <citation type="submission" date="2011-10" db="EMBL/GenBank/DDBJ databases">
        <title>The genome and transcriptome sequence of Clonorchis sinensis provide insights into the carcinogenic liver fluke.</title>
        <authorList>
            <person name="Wang X."/>
            <person name="Huang Y."/>
            <person name="Chen W."/>
            <person name="Liu H."/>
            <person name="Guo L."/>
            <person name="Chen Y."/>
            <person name="Luo F."/>
            <person name="Zhou W."/>
            <person name="Sun J."/>
            <person name="Mao Q."/>
            <person name="Liang P."/>
            <person name="Zhou C."/>
            <person name="Tian Y."/>
            <person name="Men J."/>
            <person name="Lv X."/>
            <person name="Huang L."/>
            <person name="Zhou J."/>
            <person name="Hu Y."/>
            <person name="Li R."/>
            <person name="Zhang F."/>
            <person name="Lei H."/>
            <person name="Li X."/>
            <person name="Hu X."/>
            <person name="Liang C."/>
            <person name="Xu J."/>
            <person name="Wu Z."/>
            <person name="Yu X."/>
        </authorList>
    </citation>
    <scope>NUCLEOTIDE SEQUENCE</scope>
    <source>
        <strain>Henan</strain>
    </source>
</reference>
<protein>
    <submittedName>
        <fullName evidence="2">Uncharacterized protein</fullName>
    </submittedName>
</protein>
<dbReference type="AlphaFoldDB" id="G7Y9M4"/>